<sequence>MIGSIRAVAGAGLLLLASGAWAAHDNAASAVQTAGGAPNTPAIEYYDLSGNNLRELRKDLELRRPRDQYGEPYDGYTDWHVSWSYRLSGSGKNCRVESLDTELKVGMKLPRWTPPADASKVLVAAWERYSTALRHHEDGHHALAVEAETELVRRLADRSGSSGCDALARQIDKAADSILGEYEIKQAEYDLVTDHGAKQGVQLSM</sequence>
<keyword evidence="3" id="KW-1185">Reference proteome</keyword>
<evidence type="ECO:0000256" key="1">
    <source>
        <dbReference type="SAM" id="SignalP"/>
    </source>
</evidence>
<reference evidence="2 3" key="1">
    <citation type="submission" date="2020-11" db="EMBL/GenBank/DDBJ databases">
        <title>Draft Genome Sequence and Secondary Metabolite Biosynthetic Potential of the Lysobacter niastensis Type strain DSM 18481.</title>
        <authorList>
            <person name="Turrini P."/>
            <person name="Artuso I."/>
            <person name="Tescari M."/>
            <person name="Lugli G.A."/>
            <person name="Frangipani E."/>
            <person name="Ventura M."/>
            <person name="Visca P."/>
        </authorList>
    </citation>
    <scope>NUCLEOTIDE SEQUENCE [LARGE SCALE GENOMIC DNA]</scope>
    <source>
        <strain evidence="2 3">DSM 18481</strain>
    </source>
</reference>
<keyword evidence="1" id="KW-0732">Signal</keyword>
<accession>A0ABS0B7Q7</accession>
<evidence type="ECO:0000313" key="3">
    <source>
        <dbReference type="Proteomes" id="UP001429984"/>
    </source>
</evidence>
<dbReference type="InterPro" id="IPR010321">
    <property type="entry name" value="DUF922"/>
</dbReference>
<name>A0ABS0B7Q7_9GAMM</name>
<gene>
    <name evidence="2" type="ORF">IU514_06775</name>
</gene>
<dbReference type="RefSeq" id="WP_194930315.1">
    <property type="nucleotide sequence ID" value="NZ_JADLZT010000003.1"/>
</dbReference>
<protein>
    <submittedName>
        <fullName evidence="2">DUF922 domain-containing protein</fullName>
    </submittedName>
</protein>
<dbReference type="EMBL" id="JADLZT010000003">
    <property type="protein sequence ID" value="MBF6023727.1"/>
    <property type="molecule type" value="Genomic_DNA"/>
</dbReference>
<organism evidence="2 3">
    <name type="scientific">Lysobacter niastensis</name>
    <dbReference type="NCBI Taxonomy" id="380629"/>
    <lineage>
        <taxon>Bacteria</taxon>
        <taxon>Pseudomonadati</taxon>
        <taxon>Pseudomonadota</taxon>
        <taxon>Gammaproteobacteria</taxon>
        <taxon>Lysobacterales</taxon>
        <taxon>Lysobacteraceae</taxon>
        <taxon>Lysobacter</taxon>
    </lineage>
</organism>
<feature type="chain" id="PRO_5045284804" evidence="1">
    <location>
        <begin position="23"/>
        <end position="205"/>
    </location>
</feature>
<comment type="caution">
    <text evidence="2">The sequence shown here is derived from an EMBL/GenBank/DDBJ whole genome shotgun (WGS) entry which is preliminary data.</text>
</comment>
<feature type="signal peptide" evidence="1">
    <location>
        <begin position="1"/>
        <end position="22"/>
    </location>
</feature>
<evidence type="ECO:0000313" key="2">
    <source>
        <dbReference type="EMBL" id="MBF6023727.1"/>
    </source>
</evidence>
<dbReference type="Pfam" id="PF06037">
    <property type="entry name" value="DUF922"/>
    <property type="match status" value="1"/>
</dbReference>
<proteinExistence type="predicted"/>
<dbReference type="Proteomes" id="UP001429984">
    <property type="component" value="Unassembled WGS sequence"/>
</dbReference>